<proteinExistence type="inferred from homology"/>
<dbReference type="AlphaFoldDB" id="I9DE13"/>
<accession>I9DE13</accession>
<dbReference type="GO" id="GO:0004802">
    <property type="term" value="F:transketolase activity"/>
    <property type="evidence" value="ECO:0007669"/>
    <property type="project" value="UniProtKB-EC"/>
</dbReference>
<dbReference type="SUPFAM" id="SSF52518">
    <property type="entry name" value="Thiamin diphosphate-binding fold (THDP-binding)"/>
    <property type="match status" value="1"/>
</dbReference>
<dbReference type="RefSeq" id="WP_007959227.1">
    <property type="nucleotide sequence ID" value="NZ_CP010978.1"/>
</dbReference>
<comment type="cofactor">
    <cofactor evidence="1">
        <name>thiamine diphosphate</name>
        <dbReference type="ChEBI" id="CHEBI:58937"/>
    </cofactor>
</comment>
<dbReference type="Proteomes" id="UP000005361">
    <property type="component" value="Chromosome"/>
</dbReference>
<keyword evidence="5" id="KW-0786">Thiamine pyrophosphate</keyword>
<organism evidence="7 8">
    <name type="scientific">Pelosinus fermentans JBW45</name>
    <dbReference type="NCBI Taxonomy" id="1192197"/>
    <lineage>
        <taxon>Bacteria</taxon>
        <taxon>Bacillati</taxon>
        <taxon>Bacillota</taxon>
        <taxon>Negativicutes</taxon>
        <taxon>Selenomonadales</taxon>
        <taxon>Sporomusaceae</taxon>
        <taxon>Pelosinus</taxon>
    </lineage>
</organism>
<evidence type="ECO:0000259" key="6">
    <source>
        <dbReference type="Pfam" id="PF00456"/>
    </source>
</evidence>
<reference evidence="8" key="2">
    <citation type="submission" date="2015-02" db="EMBL/GenBank/DDBJ databases">
        <title>Complete Genome Sequence of Pelosinus fermentans JBW45.</title>
        <authorList>
            <person name="De Leon K.B."/>
            <person name="Utturkar S.M."/>
            <person name="Camilleri L.B."/>
            <person name="Arkin A.P."/>
            <person name="Fields M.W."/>
            <person name="Brown S.D."/>
            <person name="Wall J.D."/>
        </authorList>
    </citation>
    <scope>NUCLEOTIDE SEQUENCE [LARGE SCALE GENOMIC DNA]</scope>
    <source>
        <strain evidence="8">JBW45</strain>
    </source>
</reference>
<evidence type="ECO:0000313" key="8">
    <source>
        <dbReference type="Proteomes" id="UP000005361"/>
    </source>
</evidence>
<dbReference type="CDD" id="cd02012">
    <property type="entry name" value="TPP_TK"/>
    <property type="match status" value="1"/>
</dbReference>
<dbReference type="OrthoDB" id="8732661at2"/>
<dbReference type="STRING" id="1192197.JBW_00766"/>
<sequence>MAEKLTQEQVSQLEKYAQSIRYSIVQMVTEAQSGHPGGSLSAADILTTLYFAEMNVNPNDPQAAARDRFVLSKGHAAPVLYATLAEKGFFPKEELLTLRRIDSRLQGHPSMKNLPGIDMSTGSLGQGLSAAAGLALAARLDNNASRVYTVLGDGELEEGMVWEAAMFAAHYKLDNLTAFVDFNGLQIDGPISEVLSPLPIPEKWAAFNWHVIKIDGHDIQAIYDAIQTAKTIKGKPTMIVAQTIKGKGVCQMENIADWHGKAPSREQCELFLSQLNELETQ</sequence>
<dbReference type="EC" id="2.2.1.1" evidence="7"/>
<keyword evidence="4" id="KW-0479">Metal-binding</keyword>
<dbReference type="Pfam" id="PF00456">
    <property type="entry name" value="Transketolase_N"/>
    <property type="match status" value="1"/>
</dbReference>
<gene>
    <name evidence="7" type="ORF">JBW_00766</name>
</gene>
<reference evidence="7 8" key="1">
    <citation type="journal article" date="2015" name="Genome Announc.">
        <title>Complete Genome Sequence of Pelosinus fermentans JBW45, a Member of a Remarkably Competitive Group of Negativicutes in the Firmicutes Phylum.</title>
        <authorList>
            <person name="De Leon K.B."/>
            <person name="Utturkar S.M."/>
            <person name="Camilleri L.B."/>
            <person name="Elias D.A."/>
            <person name="Arkin A.P."/>
            <person name="Fields M.W."/>
            <person name="Brown S.D."/>
            <person name="Wall J.D."/>
        </authorList>
    </citation>
    <scope>NUCLEOTIDE SEQUENCE [LARGE SCALE GENOMIC DNA]</scope>
    <source>
        <strain evidence="7 8">JBW45</strain>
    </source>
</reference>
<protein>
    <submittedName>
        <fullName evidence="7">Transketolase</fullName>
        <ecNumber evidence="7">2.2.1.1</ecNumber>
    </submittedName>
</protein>
<evidence type="ECO:0000256" key="3">
    <source>
        <dbReference type="ARBA" id="ARBA00022679"/>
    </source>
</evidence>
<evidence type="ECO:0000256" key="2">
    <source>
        <dbReference type="ARBA" id="ARBA00007131"/>
    </source>
</evidence>
<evidence type="ECO:0000256" key="4">
    <source>
        <dbReference type="ARBA" id="ARBA00022723"/>
    </source>
</evidence>
<dbReference type="InterPro" id="IPR049557">
    <property type="entry name" value="Transketolase_CS"/>
</dbReference>
<evidence type="ECO:0000256" key="5">
    <source>
        <dbReference type="ARBA" id="ARBA00023052"/>
    </source>
</evidence>
<dbReference type="PANTHER" id="PTHR47514:SF1">
    <property type="entry name" value="TRANSKETOLASE N-TERMINAL SECTION-RELATED"/>
    <property type="match status" value="1"/>
</dbReference>
<dbReference type="Gene3D" id="3.40.50.970">
    <property type="match status" value="1"/>
</dbReference>
<dbReference type="EMBL" id="CP010978">
    <property type="protein sequence ID" value="AJQ26118.1"/>
    <property type="molecule type" value="Genomic_DNA"/>
</dbReference>
<dbReference type="PANTHER" id="PTHR47514">
    <property type="entry name" value="TRANSKETOLASE N-TERMINAL SECTION-RELATED"/>
    <property type="match status" value="1"/>
</dbReference>
<feature type="domain" description="Transketolase N-terminal" evidence="6">
    <location>
        <begin position="15"/>
        <end position="264"/>
    </location>
</feature>
<dbReference type="HOGENOM" id="CLU_009227_4_1_9"/>
<comment type="similarity">
    <text evidence="2">Belongs to the transketolase family.</text>
</comment>
<name>I9DE13_9FIRM</name>
<dbReference type="GO" id="GO:0046872">
    <property type="term" value="F:metal ion binding"/>
    <property type="evidence" value="ECO:0007669"/>
    <property type="project" value="UniProtKB-KW"/>
</dbReference>
<keyword evidence="3 7" id="KW-0808">Transferase</keyword>
<dbReference type="KEGG" id="pft:JBW_00766"/>
<dbReference type="InterPro" id="IPR029061">
    <property type="entry name" value="THDP-binding"/>
</dbReference>
<dbReference type="PROSITE" id="PS00801">
    <property type="entry name" value="TRANSKETOLASE_1"/>
    <property type="match status" value="1"/>
</dbReference>
<dbReference type="InterPro" id="IPR005474">
    <property type="entry name" value="Transketolase_N"/>
</dbReference>
<evidence type="ECO:0000256" key="1">
    <source>
        <dbReference type="ARBA" id="ARBA00001964"/>
    </source>
</evidence>
<evidence type="ECO:0000313" key="7">
    <source>
        <dbReference type="EMBL" id="AJQ26118.1"/>
    </source>
</evidence>